<dbReference type="PANTHER" id="PTHR34395:SF15">
    <property type="entry name" value="OS09G0292400 PROTEIN"/>
    <property type="match status" value="1"/>
</dbReference>
<dbReference type="AlphaFoldDB" id="A0A816HZE4"/>
<dbReference type="EMBL" id="HG994367">
    <property type="protein sequence ID" value="CAF1696766.1"/>
    <property type="molecule type" value="Genomic_DNA"/>
</dbReference>
<gene>
    <name evidence="1" type="ORF">DARMORV10_C03P04340.1</name>
</gene>
<reference evidence="1" key="1">
    <citation type="submission" date="2021-01" db="EMBL/GenBank/DDBJ databases">
        <authorList>
            <consortium name="Genoscope - CEA"/>
            <person name="William W."/>
        </authorList>
    </citation>
    <scope>NUCLEOTIDE SEQUENCE</scope>
</reference>
<accession>A0A816HZE4</accession>
<evidence type="ECO:0000313" key="1">
    <source>
        <dbReference type="EMBL" id="CAF1696766.1"/>
    </source>
</evidence>
<dbReference type="PANTHER" id="PTHR34395">
    <property type="entry name" value="OS11G0427500 PROTEIN"/>
    <property type="match status" value="1"/>
</dbReference>
<sequence>MCLCLWTTKSFFFFSLSNSSDRTSKASSIILVQSSFLQIMSGDDDDEPSYGSGDEVNITDGHSKRIPAAAAAAATTPSSAASGPTRKRSRKACGDAIVEAMLEIAAASKMRAAALANNGDRFSISKCIRALDDLQGVDQQTYFVALGLFENPSSREIFISLKYEKRLKWLQGKCRAL</sequence>
<organism evidence="1">
    <name type="scientific">Brassica napus</name>
    <name type="common">Rape</name>
    <dbReference type="NCBI Taxonomy" id="3708"/>
    <lineage>
        <taxon>Eukaryota</taxon>
        <taxon>Viridiplantae</taxon>
        <taxon>Streptophyta</taxon>
        <taxon>Embryophyta</taxon>
        <taxon>Tracheophyta</taxon>
        <taxon>Spermatophyta</taxon>
        <taxon>Magnoliopsida</taxon>
        <taxon>eudicotyledons</taxon>
        <taxon>Gunneridae</taxon>
        <taxon>Pentapetalae</taxon>
        <taxon>rosids</taxon>
        <taxon>malvids</taxon>
        <taxon>Brassicales</taxon>
        <taxon>Brassicaceae</taxon>
        <taxon>Brassiceae</taxon>
        <taxon>Brassica</taxon>
    </lineage>
</organism>
<dbReference type="Proteomes" id="UP001295469">
    <property type="component" value="Chromosome C03"/>
</dbReference>
<proteinExistence type="predicted"/>
<protein>
    <submittedName>
        <fullName evidence="1">(rape) hypothetical protein</fullName>
    </submittedName>
</protein>
<dbReference type="Gramene" id="CDX81105">
    <property type="protein sequence ID" value="CDX81105"/>
    <property type="gene ID" value="GSBRNA2T00134551001"/>
</dbReference>
<name>A0A816HZE4_BRANA</name>